<comment type="caution">
    <text evidence="1">The sequence shown here is derived from an EMBL/GenBank/DDBJ whole genome shotgun (WGS) entry which is preliminary data.</text>
</comment>
<dbReference type="Proteomes" id="UP000809789">
    <property type="component" value="Unassembled WGS sequence"/>
</dbReference>
<evidence type="ECO:0000313" key="2">
    <source>
        <dbReference type="Proteomes" id="UP000809789"/>
    </source>
</evidence>
<dbReference type="OrthoDB" id="10310496at2759"/>
<dbReference type="EMBL" id="JAESVG020000006">
    <property type="protein sequence ID" value="KAG8626358.1"/>
    <property type="molecule type" value="Genomic_DNA"/>
</dbReference>
<protein>
    <submittedName>
        <fullName evidence="1">Uncharacterized protein</fullName>
    </submittedName>
</protein>
<keyword evidence="2" id="KW-1185">Reference proteome</keyword>
<accession>A0A8K0L190</accession>
<sequence>MAPLPTTKSSPMKNGLYLKSVKLVSGDSTGKLTITHLDGTHTVVRYINDVPTVVDEPPSPMDWERFSCVLPPKANGCVDVETIRQTLLQQLDVSHTETLTQTEEECNAVVQANAKNLAAMLGQIQLGMKNTIQDAQTIVKQIEAMFTPIPQPAEANKTGRLQYWKDQANAQRKVIIKTERKLNEVARRQALMLEGVSEWKAGYALTGKAKIRVAIERLEFYGYKLPVFREGVVGVMMG</sequence>
<dbReference type="AlphaFoldDB" id="A0A8K0L190"/>
<name>A0A8K0L190_9PEZI</name>
<reference evidence="1" key="1">
    <citation type="submission" date="2021-07" db="EMBL/GenBank/DDBJ databases">
        <title>Elsinoe batatas strain:CRI-CJ2 Genome sequencing and assembly.</title>
        <authorList>
            <person name="Huang L."/>
        </authorList>
    </citation>
    <scope>NUCLEOTIDE SEQUENCE</scope>
    <source>
        <strain evidence="1">CRI-CJ2</strain>
    </source>
</reference>
<evidence type="ECO:0000313" key="1">
    <source>
        <dbReference type="EMBL" id="KAG8626358.1"/>
    </source>
</evidence>
<proteinExistence type="predicted"/>
<gene>
    <name evidence="1" type="ORF">KVT40_005303</name>
</gene>
<organism evidence="1 2">
    <name type="scientific">Elsinoe batatas</name>
    <dbReference type="NCBI Taxonomy" id="2601811"/>
    <lineage>
        <taxon>Eukaryota</taxon>
        <taxon>Fungi</taxon>
        <taxon>Dikarya</taxon>
        <taxon>Ascomycota</taxon>
        <taxon>Pezizomycotina</taxon>
        <taxon>Dothideomycetes</taxon>
        <taxon>Dothideomycetidae</taxon>
        <taxon>Myriangiales</taxon>
        <taxon>Elsinoaceae</taxon>
        <taxon>Elsinoe</taxon>
    </lineage>
</organism>